<feature type="domain" description="HTH lysR-type" evidence="1">
    <location>
        <begin position="10"/>
        <end position="57"/>
    </location>
</feature>
<dbReference type="InterPro" id="IPR036388">
    <property type="entry name" value="WH-like_DNA-bd_sf"/>
</dbReference>
<gene>
    <name evidence="2" type="ORF">ABID21_003771</name>
</gene>
<evidence type="ECO:0000259" key="1">
    <source>
        <dbReference type="PROSITE" id="PS50931"/>
    </source>
</evidence>
<comment type="caution">
    <text evidence="2">The sequence shown here is derived from an EMBL/GenBank/DDBJ whole genome shotgun (WGS) entry which is preliminary data.</text>
</comment>
<sequence>MKNIPWDTYQLFLQVARCGGLSGAAAVTELSPATIGRRMVELEALVGRSLFLRSRTG</sequence>
<reference evidence="2 3" key="1">
    <citation type="submission" date="2024-06" db="EMBL/GenBank/DDBJ databases">
        <title>Genomic Encyclopedia of Type Strains, Phase IV (KMG-IV): sequencing the most valuable type-strain genomes for metagenomic binning, comparative biology and taxonomic classification.</title>
        <authorList>
            <person name="Goeker M."/>
        </authorList>
    </citation>
    <scope>NUCLEOTIDE SEQUENCE [LARGE SCALE GENOMIC DNA]</scope>
    <source>
        <strain evidence="2 3">DSM 105042</strain>
    </source>
</reference>
<dbReference type="PROSITE" id="PS50931">
    <property type="entry name" value="HTH_LYSR"/>
    <property type="match status" value="1"/>
</dbReference>
<dbReference type="EMBL" id="JBEPLJ010000015">
    <property type="protein sequence ID" value="MET3587643.1"/>
    <property type="molecule type" value="Genomic_DNA"/>
</dbReference>
<organism evidence="2 3">
    <name type="scientific">Pseudorhizobium tarimense</name>
    <dbReference type="NCBI Taxonomy" id="1079109"/>
    <lineage>
        <taxon>Bacteria</taxon>
        <taxon>Pseudomonadati</taxon>
        <taxon>Pseudomonadota</taxon>
        <taxon>Alphaproteobacteria</taxon>
        <taxon>Hyphomicrobiales</taxon>
        <taxon>Rhizobiaceae</taxon>
        <taxon>Rhizobium/Agrobacterium group</taxon>
        <taxon>Pseudorhizobium</taxon>
    </lineage>
</organism>
<proteinExistence type="predicted"/>
<evidence type="ECO:0000313" key="2">
    <source>
        <dbReference type="EMBL" id="MET3587643.1"/>
    </source>
</evidence>
<evidence type="ECO:0000313" key="3">
    <source>
        <dbReference type="Proteomes" id="UP001549031"/>
    </source>
</evidence>
<accession>A0ABV2HAR8</accession>
<dbReference type="Proteomes" id="UP001549031">
    <property type="component" value="Unassembled WGS sequence"/>
</dbReference>
<keyword evidence="2" id="KW-0238">DNA-binding</keyword>
<dbReference type="InterPro" id="IPR000847">
    <property type="entry name" value="LysR_HTH_N"/>
</dbReference>
<dbReference type="RefSeq" id="WP_247245524.1">
    <property type="nucleotide sequence ID" value="NZ_JALJRA010000016.1"/>
</dbReference>
<dbReference type="Gene3D" id="1.10.10.10">
    <property type="entry name" value="Winged helix-like DNA-binding domain superfamily/Winged helix DNA-binding domain"/>
    <property type="match status" value="1"/>
</dbReference>
<dbReference type="GO" id="GO:0003677">
    <property type="term" value="F:DNA binding"/>
    <property type="evidence" value="ECO:0007669"/>
    <property type="project" value="UniProtKB-KW"/>
</dbReference>
<keyword evidence="3" id="KW-1185">Reference proteome</keyword>
<name>A0ABV2HAR8_9HYPH</name>
<dbReference type="SUPFAM" id="SSF46785">
    <property type="entry name" value="Winged helix' DNA-binding domain"/>
    <property type="match status" value="1"/>
</dbReference>
<dbReference type="InterPro" id="IPR036390">
    <property type="entry name" value="WH_DNA-bd_sf"/>
</dbReference>
<protein>
    <submittedName>
        <fullName evidence="2">DNA-binding transcriptional LysR family regulator</fullName>
    </submittedName>
</protein>
<dbReference type="Pfam" id="PF00126">
    <property type="entry name" value="HTH_1"/>
    <property type="match status" value="1"/>
</dbReference>